<feature type="region of interest" description="Disordered" evidence="1">
    <location>
        <begin position="360"/>
        <end position="461"/>
    </location>
</feature>
<feature type="compositionally biased region" description="Polar residues" evidence="1">
    <location>
        <begin position="428"/>
        <end position="449"/>
    </location>
</feature>
<dbReference type="OrthoDB" id="4117770at2759"/>
<feature type="compositionally biased region" description="Polar residues" evidence="1">
    <location>
        <begin position="168"/>
        <end position="181"/>
    </location>
</feature>
<feature type="compositionally biased region" description="Low complexity" evidence="1">
    <location>
        <begin position="182"/>
        <end position="196"/>
    </location>
</feature>
<protein>
    <submittedName>
        <fullName evidence="2">Uncharacterized protein</fullName>
    </submittedName>
</protein>
<reference evidence="2" key="1">
    <citation type="journal article" date="2020" name="Stud. Mycol.">
        <title>101 Dothideomycetes genomes: a test case for predicting lifestyles and emergence of pathogens.</title>
        <authorList>
            <person name="Haridas S."/>
            <person name="Albert R."/>
            <person name="Binder M."/>
            <person name="Bloem J."/>
            <person name="Labutti K."/>
            <person name="Salamov A."/>
            <person name="Andreopoulos B."/>
            <person name="Baker S."/>
            <person name="Barry K."/>
            <person name="Bills G."/>
            <person name="Bluhm B."/>
            <person name="Cannon C."/>
            <person name="Castanera R."/>
            <person name="Culley D."/>
            <person name="Daum C."/>
            <person name="Ezra D."/>
            <person name="Gonzalez J."/>
            <person name="Henrissat B."/>
            <person name="Kuo A."/>
            <person name="Liang C."/>
            <person name="Lipzen A."/>
            <person name="Lutzoni F."/>
            <person name="Magnuson J."/>
            <person name="Mondo S."/>
            <person name="Nolan M."/>
            <person name="Ohm R."/>
            <person name="Pangilinan J."/>
            <person name="Park H.-J."/>
            <person name="Ramirez L."/>
            <person name="Alfaro M."/>
            <person name="Sun H."/>
            <person name="Tritt A."/>
            <person name="Yoshinaga Y."/>
            <person name="Zwiers L.-H."/>
            <person name="Turgeon B."/>
            <person name="Goodwin S."/>
            <person name="Spatafora J."/>
            <person name="Crous P."/>
            <person name="Grigoriev I."/>
        </authorList>
    </citation>
    <scope>NUCLEOTIDE SEQUENCE</scope>
    <source>
        <strain evidence="2">CBS 119925</strain>
    </source>
</reference>
<feature type="compositionally biased region" description="Low complexity" evidence="1">
    <location>
        <begin position="51"/>
        <end position="61"/>
    </location>
</feature>
<feature type="region of interest" description="Disordered" evidence="1">
    <location>
        <begin position="116"/>
        <end position="207"/>
    </location>
</feature>
<name>A0A6A6VJ99_9PLEO</name>
<feature type="compositionally biased region" description="Polar residues" evidence="1">
    <location>
        <begin position="1"/>
        <end position="11"/>
    </location>
</feature>
<feature type="region of interest" description="Disordered" evidence="1">
    <location>
        <begin position="1"/>
        <end position="93"/>
    </location>
</feature>
<feature type="compositionally biased region" description="Acidic residues" evidence="1">
    <location>
        <begin position="451"/>
        <end position="461"/>
    </location>
</feature>
<proteinExistence type="predicted"/>
<evidence type="ECO:0000313" key="2">
    <source>
        <dbReference type="EMBL" id="KAF2750675.1"/>
    </source>
</evidence>
<dbReference type="Proteomes" id="UP000799440">
    <property type="component" value="Unassembled WGS sequence"/>
</dbReference>
<dbReference type="AlphaFoldDB" id="A0A6A6VJ99"/>
<keyword evidence="3" id="KW-1185">Reference proteome</keyword>
<evidence type="ECO:0000256" key="1">
    <source>
        <dbReference type="SAM" id="MobiDB-lite"/>
    </source>
</evidence>
<accession>A0A6A6VJ99</accession>
<feature type="compositionally biased region" description="Basic and acidic residues" evidence="1">
    <location>
        <begin position="313"/>
        <end position="328"/>
    </location>
</feature>
<sequence length="461" mass="49460">MSMAHQDSSSRACAAARIPKLTYRNPLPSASTAAGRDENSRSPSAKPPGGPASHAPAFSSARFLVPPETDALTPSQTSIQTKAAKAATPLKKKASAVRSFFTAREPSHLALEEYTKQQLKQAQEGKRPSAIAGLPNQKLPAHVPKVNSKWDGMPEALKKRDSNMKCRSVSSQSDLTQPTVNSSSSSDSSSRARSGRWQPFRTGWSPLAASTCKPVEYVDLGSSQVRRRYQSISVSMPALFASGSKTSLLPQHGISLPRESPANDTAVSKDAVTTRPVSSAKALTTAKEAISSALDNPLDIWSMVPQGTHNKPKKDSLQETQVEAREEITPPSVKARRRARIAPLLSAPLLPSIRRPRSLPLLSKQSVPSTDAINYHSPSPATPSRPVTHTKRDCSTRSATLRPSADRSPSWFPTPRKRVRFGNRAPKTETSCSGSDTGTQKSESASSEPFETGEAESGSDP</sequence>
<evidence type="ECO:0000313" key="3">
    <source>
        <dbReference type="Proteomes" id="UP000799440"/>
    </source>
</evidence>
<feature type="compositionally biased region" description="Polar residues" evidence="1">
    <location>
        <begin position="72"/>
        <end position="81"/>
    </location>
</feature>
<gene>
    <name evidence="2" type="ORF">M011DRAFT_523665</name>
</gene>
<dbReference type="EMBL" id="MU006563">
    <property type="protein sequence ID" value="KAF2750675.1"/>
    <property type="molecule type" value="Genomic_DNA"/>
</dbReference>
<organism evidence="2 3">
    <name type="scientific">Sporormia fimetaria CBS 119925</name>
    <dbReference type="NCBI Taxonomy" id="1340428"/>
    <lineage>
        <taxon>Eukaryota</taxon>
        <taxon>Fungi</taxon>
        <taxon>Dikarya</taxon>
        <taxon>Ascomycota</taxon>
        <taxon>Pezizomycotina</taxon>
        <taxon>Dothideomycetes</taxon>
        <taxon>Pleosporomycetidae</taxon>
        <taxon>Pleosporales</taxon>
        <taxon>Sporormiaceae</taxon>
        <taxon>Sporormia</taxon>
    </lineage>
</organism>
<feature type="compositionally biased region" description="Polar residues" evidence="1">
    <location>
        <begin position="364"/>
        <end position="379"/>
    </location>
</feature>
<feature type="region of interest" description="Disordered" evidence="1">
    <location>
        <begin position="303"/>
        <end position="334"/>
    </location>
</feature>